<evidence type="ECO:0000313" key="5">
    <source>
        <dbReference type="Proteomes" id="UP001595840"/>
    </source>
</evidence>
<comment type="caution">
    <text evidence="4">The sequence shown here is derived from an EMBL/GenBank/DDBJ whole genome shotgun (WGS) entry which is preliminary data.</text>
</comment>
<gene>
    <name evidence="4" type="ORF">ACFOX3_17820</name>
</gene>
<dbReference type="RefSeq" id="WP_290262547.1">
    <property type="nucleotide sequence ID" value="NZ_JAUFQG010000004.1"/>
</dbReference>
<keyword evidence="5" id="KW-1185">Reference proteome</keyword>
<protein>
    <submittedName>
        <fullName evidence="4">MBL fold metallo-hydrolase</fullName>
    </submittedName>
</protein>
<comment type="similarity">
    <text evidence="1">Belongs to the metallo-beta-lactamase superfamily. Class-B beta-lactamase family.</text>
</comment>
<dbReference type="InterPro" id="IPR001279">
    <property type="entry name" value="Metallo-B-lactamas"/>
</dbReference>
<feature type="chain" id="PRO_5045377389" evidence="2">
    <location>
        <begin position="25"/>
        <end position="299"/>
    </location>
</feature>
<dbReference type="SMART" id="SM00849">
    <property type="entry name" value="Lactamase_B"/>
    <property type="match status" value="1"/>
</dbReference>
<dbReference type="PANTHER" id="PTHR42951">
    <property type="entry name" value="METALLO-BETA-LACTAMASE DOMAIN-CONTAINING"/>
    <property type="match status" value="1"/>
</dbReference>
<proteinExistence type="inferred from homology"/>
<evidence type="ECO:0000259" key="3">
    <source>
        <dbReference type="SMART" id="SM00849"/>
    </source>
</evidence>
<feature type="signal peptide" evidence="2">
    <location>
        <begin position="1"/>
        <end position="24"/>
    </location>
</feature>
<evidence type="ECO:0000256" key="2">
    <source>
        <dbReference type="SAM" id="SignalP"/>
    </source>
</evidence>
<dbReference type="Pfam" id="PF00753">
    <property type="entry name" value="Lactamase_B"/>
    <property type="match status" value="1"/>
</dbReference>
<feature type="domain" description="Metallo-beta-lactamase" evidence="3">
    <location>
        <begin position="49"/>
        <end position="232"/>
    </location>
</feature>
<dbReference type="PANTHER" id="PTHR42951:SF4">
    <property type="entry name" value="ACYL-COENZYME A THIOESTERASE MBLAC2"/>
    <property type="match status" value="1"/>
</dbReference>
<dbReference type="InterPro" id="IPR050855">
    <property type="entry name" value="NDM-1-like"/>
</dbReference>
<sequence>MYITKALKFISCAAVLLLGAQTQAHDKTPEVTIEAIPVAEGIYMLTGSGGNMGLSVGDDGAFLIDDQFAPLTDKIQAKIATLSDQQVKFLINTHWHFDHTGGNENFGKRDAIIVAHHNVRTRLEAGGVIEAFKKEVPPAPSVALPVITFEESLSFHFNGETIHVEHPAPAHTDGDAIVFFDKANVVHMGDTYFNGFYPFIDASSGGSVLGVIQAVDSVLKKIDGKTKIIPGHGKLSNKAELQAYHDMLAAVYAEVKKLKAKGMSVEAVVAAKPTAKFDAKWGAGFLAPDVWVALVYGAM</sequence>
<organism evidence="4 5">
    <name type="scientific">Simiduia curdlanivorans</name>
    <dbReference type="NCBI Taxonomy" id="1492769"/>
    <lineage>
        <taxon>Bacteria</taxon>
        <taxon>Pseudomonadati</taxon>
        <taxon>Pseudomonadota</taxon>
        <taxon>Gammaproteobacteria</taxon>
        <taxon>Cellvibrionales</taxon>
        <taxon>Cellvibrionaceae</taxon>
        <taxon>Simiduia</taxon>
    </lineage>
</organism>
<evidence type="ECO:0000313" key="4">
    <source>
        <dbReference type="EMBL" id="MFC4364174.1"/>
    </source>
</evidence>
<accession>A0ABV8V8D0</accession>
<name>A0ABV8V8D0_9GAMM</name>
<dbReference type="Gene3D" id="3.60.15.10">
    <property type="entry name" value="Ribonuclease Z/Hydroxyacylglutathione hydrolase-like"/>
    <property type="match status" value="1"/>
</dbReference>
<keyword evidence="2" id="KW-0732">Signal</keyword>
<dbReference type="InterPro" id="IPR036866">
    <property type="entry name" value="RibonucZ/Hydroxyglut_hydro"/>
</dbReference>
<dbReference type="SUPFAM" id="SSF56281">
    <property type="entry name" value="Metallo-hydrolase/oxidoreductase"/>
    <property type="match status" value="1"/>
</dbReference>
<dbReference type="EMBL" id="JBHSCX010000021">
    <property type="protein sequence ID" value="MFC4364174.1"/>
    <property type="molecule type" value="Genomic_DNA"/>
</dbReference>
<reference evidence="5" key="1">
    <citation type="journal article" date="2019" name="Int. J. Syst. Evol. Microbiol.">
        <title>The Global Catalogue of Microorganisms (GCM) 10K type strain sequencing project: providing services to taxonomists for standard genome sequencing and annotation.</title>
        <authorList>
            <consortium name="The Broad Institute Genomics Platform"/>
            <consortium name="The Broad Institute Genome Sequencing Center for Infectious Disease"/>
            <person name="Wu L."/>
            <person name="Ma J."/>
        </authorList>
    </citation>
    <scope>NUCLEOTIDE SEQUENCE [LARGE SCALE GENOMIC DNA]</scope>
    <source>
        <strain evidence="5">CECT 8570</strain>
    </source>
</reference>
<dbReference type="Proteomes" id="UP001595840">
    <property type="component" value="Unassembled WGS sequence"/>
</dbReference>
<evidence type="ECO:0000256" key="1">
    <source>
        <dbReference type="ARBA" id="ARBA00005250"/>
    </source>
</evidence>
<dbReference type="CDD" id="cd16282">
    <property type="entry name" value="metallo-hydrolase-like_MBL-fold"/>
    <property type="match status" value="1"/>
</dbReference>